<keyword evidence="2" id="KW-0963">Cytoplasm</keyword>
<comment type="caution">
    <text evidence="8">The sequence shown here is derived from an EMBL/GenBank/DDBJ whole genome shotgun (WGS) entry which is preliminary data.</text>
</comment>
<dbReference type="Proteomes" id="UP000298327">
    <property type="component" value="Unassembled WGS sequence"/>
</dbReference>
<feature type="region of interest" description="Disordered" evidence="7">
    <location>
        <begin position="78"/>
        <end position="113"/>
    </location>
</feature>
<evidence type="ECO:0000256" key="2">
    <source>
        <dbReference type="ARBA" id="ARBA00022490"/>
    </source>
</evidence>
<dbReference type="OrthoDB" id="268594at2759"/>
<evidence type="ECO:0000256" key="1">
    <source>
        <dbReference type="ARBA" id="ARBA00004496"/>
    </source>
</evidence>
<evidence type="ECO:0000256" key="7">
    <source>
        <dbReference type="SAM" id="MobiDB-lite"/>
    </source>
</evidence>
<protein>
    <recommendedName>
        <fullName evidence="6">Cytochrome c oxidase assembly protein COX19</fullName>
    </recommendedName>
</protein>
<dbReference type="GO" id="GO:0033617">
    <property type="term" value="P:mitochondrial respiratory chain complex IV assembly"/>
    <property type="evidence" value="ECO:0007669"/>
    <property type="project" value="TreeGrafter"/>
</dbReference>
<dbReference type="GO" id="GO:0005758">
    <property type="term" value="C:mitochondrial intermembrane space"/>
    <property type="evidence" value="ECO:0007669"/>
    <property type="project" value="TreeGrafter"/>
</dbReference>
<dbReference type="EMBL" id="SEOQ01000147">
    <property type="protein sequence ID" value="TFY69028.1"/>
    <property type="molecule type" value="Genomic_DNA"/>
</dbReference>
<comment type="function">
    <text evidence="4">Required for the assembly of mitochondrial cytochrome c oxidase.</text>
</comment>
<dbReference type="InterPro" id="IPR009069">
    <property type="entry name" value="Cys_alpha_HP_mot_SF"/>
</dbReference>
<dbReference type="STRING" id="205917.A0A4Y9Z578"/>
<sequence length="113" mass="12648">MSFGRPPSISTGFQVRPPDRGSFPLDHYAECKEAMKAYLECMSKNSSTSTECRHLGRDYLNCRMNKGLMDRDEWKNLGLSNLKNDTPEKDEVSTKADPSPTKADSNTKAKPTS</sequence>
<gene>
    <name evidence="8" type="ORF">EVG20_g3325</name>
</gene>
<reference evidence="8 9" key="1">
    <citation type="submission" date="2019-02" db="EMBL/GenBank/DDBJ databases">
        <title>Genome sequencing of the rare red list fungi Dentipellis fragilis.</title>
        <authorList>
            <person name="Buettner E."/>
            <person name="Kellner H."/>
        </authorList>
    </citation>
    <scope>NUCLEOTIDE SEQUENCE [LARGE SCALE GENOMIC DNA]</scope>
    <source>
        <strain evidence="8 9">DSM 105465</strain>
    </source>
</reference>
<comment type="subcellular location">
    <subcellularLocation>
        <location evidence="1">Cytoplasm</location>
    </subcellularLocation>
</comment>
<comment type="similarity">
    <text evidence="5">Belongs to the COX19 family.</text>
</comment>
<dbReference type="PANTHER" id="PTHR21107:SF2">
    <property type="entry name" value="CYTOCHROME C OXIDASE ASSEMBLY PROTEIN COX19"/>
    <property type="match status" value="1"/>
</dbReference>
<evidence type="ECO:0000256" key="5">
    <source>
        <dbReference type="ARBA" id="ARBA00038223"/>
    </source>
</evidence>
<dbReference type="AlphaFoldDB" id="A0A4Y9Z578"/>
<evidence type="ECO:0000313" key="9">
    <source>
        <dbReference type="Proteomes" id="UP000298327"/>
    </source>
</evidence>
<dbReference type="InterPro" id="IPR051383">
    <property type="entry name" value="COX19"/>
</dbReference>
<keyword evidence="9" id="KW-1185">Reference proteome</keyword>
<organism evidence="8 9">
    <name type="scientific">Dentipellis fragilis</name>
    <dbReference type="NCBI Taxonomy" id="205917"/>
    <lineage>
        <taxon>Eukaryota</taxon>
        <taxon>Fungi</taxon>
        <taxon>Dikarya</taxon>
        <taxon>Basidiomycota</taxon>
        <taxon>Agaricomycotina</taxon>
        <taxon>Agaricomycetes</taxon>
        <taxon>Russulales</taxon>
        <taxon>Hericiaceae</taxon>
        <taxon>Dentipellis</taxon>
    </lineage>
</organism>
<feature type="compositionally biased region" description="Basic and acidic residues" evidence="7">
    <location>
        <begin position="85"/>
        <end position="94"/>
    </location>
</feature>
<proteinExistence type="inferred from homology"/>
<feature type="compositionally biased region" description="Polar residues" evidence="7">
    <location>
        <begin position="102"/>
        <end position="113"/>
    </location>
</feature>
<name>A0A4Y9Z578_9AGAM</name>
<evidence type="ECO:0000256" key="4">
    <source>
        <dbReference type="ARBA" id="ARBA00037279"/>
    </source>
</evidence>
<evidence type="ECO:0000313" key="8">
    <source>
        <dbReference type="EMBL" id="TFY69028.1"/>
    </source>
</evidence>
<evidence type="ECO:0000256" key="3">
    <source>
        <dbReference type="ARBA" id="ARBA00023157"/>
    </source>
</evidence>
<accession>A0A4Y9Z578</accession>
<evidence type="ECO:0000256" key="6">
    <source>
        <dbReference type="ARBA" id="ARBA00039385"/>
    </source>
</evidence>
<dbReference type="PROSITE" id="PS51808">
    <property type="entry name" value="CHCH"/>
    <property type="match status" value="1"/>
</dbReference>
<dbReference type="SUPFAM" id="SSF47072">
    <property type="entry name" value="Cysteine alpha-hairpin motif"/>
    <property type="match status" value="1"/>
</dbReference>
<keyword evidence="3" id="KW-1015">Disulfide bond</keyword>
<feature type="region of interest" description="Disordered" evidence="7">
    <location>
        <begin position="1"/>
        <end position="21"/>
    </location>
</feature>
<dbReference type="PANTHER" id="PTHR21107">
    <property type="entry name" value="CYTOCHROME C OXIDASE ASSEMBLY PROTEIN COX19"/>
    <property type="match status" value="1"/>
</dbReference>